<reference evidence="3 4" key="1">
    <citation type="submission" date="2017-10" db="EMBL/GenBank/DDBJ databases">
        <title>Bifidobacterium xylocopum sp. nov. and Bifidobacterium aemilianum sp. nov., from the carpenter bee (Xylocopa violacea) digestive tract.</title>
        <authorList>
            <person name="Alberoni D."/>
            <person name="Baffoni L."/>
            <person name="Di Gioia D."/>
            <person name="Gaggia F."/>
            <person name="Biavati B."/>
        </authorList>
    </citation>
    <scope>NUCLEOTIDE SEQUENCE [LARGE SCALE GENOMIC DNA]</scope>
    <source>
        <strain evidence="3 4">XV10</strain>
    </source>
</reference>
<dbReference type="AlphaFoldDB" id="A0A366K654"/>
<dbReference type="RefSeq" id="WP_113860738.1">
    <property type="nucleotide sequence ID" value="NZ_PDCG01000013.1"/>
</dbReference>
<evidence type="ECO:0000256" key="1">
    <source>
        <dbReference type="SAM" id="MobiDB-lite"/>
    </source>
</evidence>
<gene>
    <name evidence="3" type="ORF">CRD60_07925</name>
</gene>
<feature type="domain" description="Leucine rich repeat variant" evidence="2">
    <location>
        <begin position="6"/>
        <end position="64"/>
    </location>
</feature>
<dbReference type="Proteomes" id="UP000252530">
    <property type="component" value="Unassembled WGS sequence"/>
</dbReference>
<feature type="compositionally biased region" description="Low complexity" evidence="1">
    <location>
        <begin position="79"/>
        <end position="150"/>
    </location>
</feature>
<dbReference type="Pfam" id="PF25591">
    <property type="entry name" value="LRV_2"/>
    <property type="match status" value="2"/>
</dbReference>
<evidence type="ECO:0000259" key="2">
    <source>
        <dbReference type="Pfam" id="PF25591"/>
    </source>
</evidence>
<accession>A0A366K654</accession>
<dbReference type="InterPro" id="IPR057893">
    <property type="entry name" value="LRV_2"/>
</dbReference>
<dbReference type="EMBL" id="PDCG01000013">
    <property type="protein sequence ID" value="RBP97220.1"/>
    <property type="molecule type" value="Genomic_DNA"/>
</dbReference>
<proteinExistence type="predicted"/>
<organism evidence="3 4">
    <name type="scientific">Bifidobacterium aemilianum</name>
    <dbReference type="NCBI Taxonomy" id="2493120"/>
    <lineage>
        <taxon>Bacteria</taxon>
        <taxon>Bacillati</taxon>
        <taxon>Actinomycetota</taxon>
        <taxon>Actinomycetes</taxon>
        <taxon>Bifidobacteriales</taxon>
        <taxon>Bifidobacteriaceae</taxon>
        <taxon>Bifidobacterium</taxon>
    </lineage>
</organism>
<protein>
    <recommendedName>
        <fullName evidence="2">Leucine rich repeat variant domain-containing protein</fullName>
    </recommendedName>
</protein>
<feature type="domain" description="Leucine rich repeat variant" evidence="2">
    <location>
        <begin position="170"/>
        <end position="230"/>
    </location>
</feature>
<sequence>MVDYDTAAAVVQDPQADPIMLAKIAYENPEFGANVAVNPRAYPGLKRWLAQFGDDRCRQTLAQMGIVDQAGPVVDQPGPARQGQQAEQVQQTPAAQTAQTAAAYPQAASPSLQAQSPQATPIQATAFQAAPGQAATQSAQPDQVQAAQPVHGHSAQPQPAGQVEASNAYHFTAEQALDPKTDQMILAQIAQYAPELRPCLARNPNTYPSLLNWLAQQHDPAIDAALATRPQ</sequence>
<feature type="region of interest" description="Disordered" evidence="1">
    <location>
        <begin position="70"/>
        <end position="163"/>
    </location>
</feature>
<keyword evidence="4" id="KW-1185">Reference proteome</keyword>
<evidence type="ECO:0000313" key="3">
    <source>
        <dbReference type="EMBL" id="RBP97220.1"/>
    </source>
</evidence>
<evidence type="ECO:0000313" key="4">
    <source>
        <dbReference type="Proteomes" id="UP000252530"/>
    </source>
</evidence>
<dbReference type="OrthoDB" id="5179995at2"/>
<name>A0A366K654_9BIFI</name>
<comment type="caution">
    <text evidence="3">The sequence shown here is derived from an EMBL/GenBank/DDBJ whole genome shotgun (WGS) entry which is preliminary data.</text>
</comment>